<comment type="caution">
    <text evidence="1">The sequence shown here is derived from an EMBL/GenBank/DDBJ whole genome shotgun (WGS) entry which is preliminary data.</text>
</comment>
<proteinExistence type="predicted"/>
<name>A0A8S0XQ30_CYCAE</name>
<sequence>MVSMMRFWATRKQKVTERTCCTRFGPDIANHLSRGGNTGMIGGVSSALDDMRDRGVERVEMSGYGTCGLRRYCGLRWIFRATSRSLARHFGNIMFIHRGPRFSFPGLCIYWQGKPLEDKSRKPFHAKTMCASYVQTQFRVLSLFFCISGRCWNQLPPTTSHWQLQRQ</sequence>
<dbReference type="AlphaFoldDB" id="A0A8S0XQ30"/>
<protein>
    <submittedName>
        <fullName evidence="1">Uncharacterized protein</fullName>
    </submittedName>
</protein>
<dbReference type="EMBL" id="CACVBS010000036">
    <property type="protein sequence ID" value="CAA7262507.1"/>
    <property type="molecule type" value="Genomic_DNA"/>
</dbReference>
<organism evidence="1 2">
    <name type="scientific">Cyclocybe aegerita</name>
    <name type="common">Black poplar mushroom</name>
    <name type="synonym">Agrocybe aegerita</name>
    <dbReference type="NCBI Taxonomy" id="1973307"/>
    <lineage>
        <taxon>Eukaryota</taxon>
        <taxon>Fungi</taxon>
        <taxon>Dikarya</taxon>
        <taxon>Basidiomycota</taxon>
        <taxon>Agaricomycotina</taxon>
        <taxon>Agaricomycetes</taxon>
        <taxon>Agaricomycetidae</taxon>
        <taxon>Agaricales</taxon>
        <taxon>Agaricineae</taxon>
        <taxon>Bolbitiaceae</taxon>
        <taxon>Cyclocybe</taxon>
    </lineage>
</organism>
<reference evidence="1 2" key="1">
    <citation type="submission" date="2020-01" db="EMBL/GenBank/DDBJ databases">
        <authorList>
            <person name="Gupta K D."/>
        </authorList>
    </citation>
    <scope>NUCLEOTIDE SEQUENCE [LARGE SCALE GENOMIC DNA]</scope>
</reference>
<accession>A0A8S0XQ30</accession>
<evidence type="ECO:0000313" key="1">
    <source>
        <dbReference type="EMBL" id="CAA7262507.1"/>
    </source>
</evidence>
<gene>
    <name evidence="1" type="ORF">AAE3_LOCUS4766</name>
</gene>
<dbReference type="Proteomes" id="UP000467700">
    <property type="component" value="Unassembled WGS sequence"/>
</dbReference>
<keyword evidence="2" id="KW-1185">Reference proteome</keyword>
<evidence type="ECO:0000313" key="2">
    <source>
        <dbReference type="Proteomes" id="UP000467700"/>
    </source>
</evidence>